<dbReference type="Proteomes" id="UP000051682">
    <property type="component" value="Unassembled WGS sequence"/>
</dbReference>
<accession>A0A0Q3KBC0</accession>
<protein>
    <submittedName>
        <fullName evidence="3">Histidine kinase</fullName>
    </submittedName>
</protein>
<sequence length="99" mass="11748">MENNREQNLRYREAERRVKKIKGFYIHAMVYFFVNIFIIASKAIDQDPGEVFWEWDLLALPLFWGIGLAAHGLSVFLPAFILGKDWEEKKIKELMDKDK</sequence>
<reference evidence="3 4" key="1">
    <citation type="submission" date="2015-10" db="EMBL/GenBank/DDBJ databases">
        <title>Chryseobacterium aquaticum genome.</title>
        <authorList>
            <person name="Newman J.D."/>
            <person name="Ferguson M.B."/>
            <person name="Miller J.R."/>
        </authorList>
    </citation>
    <scope>NUCLEOTIDE SEQUENCE [LARGE SCALE GENOMIC DNA]</scope>
    <source>
        <strain evidence="3 4">KCTC 12483</strain>
    </source>
</reference>
<name>A0A0Q3KBC0_9FLAO</name>
<gene>
    <name evidence="3" type="ORF">AR438_02325</name>
</gene>
<comment type="caution">
    <text evidence="3">The sequence shown here is derived from an EMBL/GenBank/DDBJ whole genome shotgun (WGS) entry which is preliminary data.</text>
</comment>
<keyword evidence="1" id="KW-0812">Transmembrane</keyword>
<organism evidence="3 4">
    <name type="scientific">Chryseobacterium aquaticum</name>
    <dbReference type="NCBI Taxonomy" id="452084"/>
    <lineage>
        <taxon>Bacteria</taxon>
        <taxon>Pseudomonadati</taxon>
        <taxon>Bacteroidota</taxon>
        <taxon>Flavobacteriia</taxon>
        <taxon>Flavobacteriales</taxon>
        <taxon>Weeksellaceae</taxon>
        <taxon>Chryseobacterium group</taxon>
        <taxon>Chryseobacterium</taxon>
    </lineage>
</organism>
<feature type="transmembrane region" description="Helical" evidence="1">
    <location>
        <begin position="21"/>
        <end position="41"/>
    </location>
</feature>
<evidence type="ECO:0000313" key="3">
    <source>
        <dbReference type="EMBL" id="KQK27067.1"/>
    </source>
</evidence>
<dbReference type="RefSeq" id="WP_056011431.1">
    <property type="nucleotide sequence ID" value="NZ_JAZDST010000048.1"/>
</dbReference>
<keyword evidence="4" id="KW-1185">Reference proteome</keyword>
<evidence type="ECO:0000313" key="4">
    <source>
        <dbReference type="Proteomes" id="UP000051682"/>
    </source>
</evidence>
<feature type="transmembrane region" description="Helical" evidence="1">
    <location>
        <begin position="61"/>
        <end position="82"/>
    </location>
</feature>
<dbReference type="InterPro" id="IPR025698">
    <property type="entry name" value="2TM_dom"/>
</dbReference>
<evidence type="ECO:0000259" key="2">
    <source>
        <dbReference type="Pfam" id="PF13239"/>
    </source>
</evidence>
<dbReference type="Pfam" id="PF13239">
    <property type="entry name" value="2TM"/>
    <property type="match status" value="1"/>
</dbReference>
<feature type="domain" description="2TM" evidence="2">
    <location>
        <begin position="13"/>
        <end position="96"/>
    </location>
</feature>
<dbReference type="AlphaFoldDB" id="A0A0Q3KBC0"/>
<dbReference type="OrthoDB" id="1495672at2"/>
<dbReference type="STRING" id="452084.AR438_02325"/>
<dbReference type="EMBL" id="LLYZ01000002">
    <property type="protein sequence ID" value="KQK27067.1"/>
    <property type="molecule type" value="Genomic_DNA"/>
</dbReference>
<keyword evidence="3" id="KW-0418">Kinase</keyword>
<evidence type="ECO:0000256" key="1">
    <source>
        <dbReference type="SAM" id="Phobius"/>
    </source>
</evidence>
<dbReference type="GO" id="GO:0016301">
    <property type="term" value="F:kinase activity"/>
    <property type="evidence" value="ECO:0007669"/>
    <property type="project" value="UniProtKB-KW"/>
</dbReference>
<keyword evidence="1" id="KW-1133">Transmembrane helix</keyword>
<keyword evidence="3" id="KW-0808">Transferase</keyword>
<proteinExistence type="predicted"/>
<keyword evidence="1" id="KW-0472">Membrane</keyword>